<dbReference type="InterPro" id="IPR003004">
    <property type="entry name" value="GspF/PilC"/>
</dbReference>
<dbReference type="RefSeq" id="WP_076543645.1">
    <property type="nucleotide sequence ID" value="NZ_FTNC01000001.1"/>
</dbReference>
<evidence type="ECO:0000256" key="4">
    <source>
        <dbReference type="ARBA" id="ARBA00022519"/>
    </source>
</evidence>
<evidence type="ECO:0000259" key="9">
    <source>
        <dbReference type="Pfam" id="PF00482"/>
    </source>
</evidence>
<dbReference type="Proteomes" id="UP000185669">
    <property type="component" value="Unassembled WGS sequence"/>
</dbReference>
<keyword evidence="11" id="KW-1185">Reference proteome</keyword>
<organism evidence="10 11">
    <name type="scientific">Halanaerobium kushneri</name>
    <dbReference type="NCBI Taxonomy" id="56779"/>
    <lineage>
        <taxon>Bacteria</taxon>
        <taxon>Bacillati</taxon>
        <taxon>Bacillota</taxon>
        <taxon>Clostridia</taxon>
        <taxon>Halanaerobiales</taxon>
        <taxon>Halanaerobiaceae</taxon>
        <taxon>Halanaerobium</taxon>
    </lineage>
</organism>
<keyword evidence="3" id="KW-1003">Cell membrane</keyword>
<evidence type="ECO:0000256" key="8">
    <source>
        <dbReference type="SAM" id="Phobius"/>
    </source>
</evidence>
<dbReference type="AlphaFoldDB" id="A0A1N6Q860"/>
<evidence type="ECO:0000313" key="10">
    <source>
        <dbReference type="EMBL" id="SIQ12833.1"/>
    </source>
</evidence>
<keyword evidence="7 8" id="KW-0472">Membrane</keyword>
<gene>
    <name evidence="10" type="ORF">SAMN05421834_101361</name>
</gene>
<dbReference type="PANTHER" id="PTHR30012:SF0">
    <property type="entry name" value="TYPE II SECRETION SYSTEM PROTEIN F-RELATED"/>
    <property type="match status" value="1"/>
</dbReference>
<reference evidence="11" key="1">
    <citation type="submission" date="2017-01" db="EMBL/GenBank/DDBJ databases">
        <authorList>
            <person name="Varghese N."/>
            <person name="Submissions S."/>
        </authorList>
    </citation>
    <scope>NUCLEOTIDE SEQUENCE [LARGE SCALE GENOMIC DNA]</scope>
    <source>
        <strain evidence="11">ATCC 700103</strain>
    </source>
</reference>
<dbReference type="STRING" id="56779.SAMN05421834_101361"/>
<dbReference type="InterPro" id="IPR042094">
    <property type="entry name" value="T2SS_GspF_sf"/>
</dbReference>
<feature type="domain" description="Type II secretion system protein GspF" evidence="9">
    <location>
        <begin position="273"/>
        <end position="395"/>
    </location>
</feature>
<comment type="similarity">
    <text evidence="2">Belongs to the GSP F family.</text>
</comment>
<dbReference type="InterPro" id="IPR018076">
    <property type="entry name" value="T2SS_GspF_dom"/>
</dbReference>
<proteinExistence type="inferred from homology"/>
<dbReference type="GO" id="GO:0005886">
    <property type="term" value="C:plasma membrane"/>
    <property type="evidence" value="ECO:0007669"/>
    <property type="project" value="UniProtKB-SubCell"/>
</dbReference>
<dbReference type="PRINTS" id="PR00812">
    <property type="entry name" value="BCTERIALGSPF"/>
</dbReference>
<evidence type="ECO:0000256" key="6">
    <source>
        <dbReference type="ARBA" id="ARBA00022989"/>
    </source>
</evidence>
<evidence type="ECO:0000313" key="11">
    <source>
        <dbReference type="Proteomes" id="UP000185669"/>
    </source>
</evidence>
<evidence type="ECO:0000256" key="1">
    <source>
        <dbReference type="ARBA" id="ARBA00004429"/>
    </source>
</evidence>
<name>A0A1N6Q860_9FIRM</name>
<keyword evidence="6 8" id="KW-1133">Transmembrane helix</keyword>
<evidence type="ECO:0000256" key="5">
    <source>
        <dbReference type="ARBA" id="ARBA00022692"/>
    </source>
</evidence>
<protein>
    <submittedName>
        <fullName evidence="10">Type IV pilus assembly protein PilC</fullName>
    </submittedName>
</protein>
<feature type="transmembrane region" description="Helical" evidence="8">
    <location>
        <begin position="223"/>
        <end position="241"/>
    </location>
</feature>
<keyword evidence="5 8" id="KW-0812">Transmembrane</keyword>
<feature type="transmembrane region" description="Helical" evidence="8">
    <location>
        <begin position="169"/>
        <end position="192"/>
    </location>
</feature>
<feature type="transmembrane region" description="Helical" evidence="8">
    <location>
        <begin position="376"/>
        <end position="397"/>
    </location>
</feature>
<feature type="domain" description="Type II secretion system protein GspF" evidence="9">
    <location>
        <begin position="70"/>
        <end position="193"/>
    </location>
</feature>
<evidence type="ECO:0000256" key="2">
    <source>
        <dbReference type="ARBA" id="ARBA00005745"/>
    </source>
</evidence>
<dbReference type="OrthoDB" id="9805682at2"/>
<comment type="subcellular location">
    <subcellularLocation>
        <location evidence="1">Cell inner membrane</location>
        <topology evidence="1">Multi-pass membrane protein</topology>
    </subcellularLocation>
</comment>
<accession>A0A1N6Q860</accession>
<dbReference type="Pfam" id="PF00482">
    <property type="entry name" value="T2SSF"/>
    <property type="match status" value="2"/>
</dbReference>
<keyword evidence="4" id="KW-0997">Cell inner membrane</keyword>
<dbReference type="GO" id="GO:0015628">
    <property type="term" value="P:protein secretion by the type II secretion system"/>
    <property type="evidence" value="ECO:0007669"/>
    <property type="project" value="TreeGrafter"/>
</dbReference>
<dbReference type="Gene3D" id="1.20.81.30">
    <property type="entry name" value="Type II secretion system (T2SS), domain F"/>
    <property type="match status" value="2"/>
</dbReference>
<dbReference type="EMBL" id="FTNC01000001">
    <property type="protein sequence ID" value="SIQ12833.1"/>
    <property type="molecule type" value="Genomic_DNA"/>
</dbReference>
<evidence type="ECO:0000256" key="3">
    <source>
        <dbReference type="ARBA" id="ARBA00022475"/>
    </source>
</evidence>
<dbReference type="PANTHER" id="PTHR30012">
    <property type="entry name" value="GENERAL SECRETION PATHWAY PROTEIN"/>
    <property type="match status" value="1"/>
</dbReference>
<dbReference type="FunFam" id="1.20.81.30:FF:000001">
    <property type="entry name" value="Type II secretion system protein F"/>
    <property type="match status" value="2"/>
</dbReference>
<evidence type="ECO:0000256" key="7">
    <source>
        <dbReference type="ARBA" id="ARBA00023136"/>
    </source>
</evidence>
<sequence length="403" mass="44865">MAIEFQYTAKNKEGDVVEGTIEAENKSVIARQLREKGYYITEISEKRKAIDVGEFIKKHLKVKIKDLSVFSQQFAAMIDAGISLVDALNILVDQTEHQRLRDVIRQVRDDVETGISLADAMAKHPAVFPQLYIQLVKAGESGGVLDTILNKLAAHYDRQDELNSMVRSALYYPAVILAVGIVVVIFLVTQVVPQFVDMFRDFGSELPLPTRMLLGISTFLQNYWWALLLAFIIMLFILARFRNTPAGKEKTDRWILKIPVVGSMLRKVYISRFSSTLAILVDSGVDLLTALAIVEDVVGNKVYGEVLTAARVRVREGSNLSEPLEDSGEFPAMVVQMLSVGEETGSIGTMLNKISTFYDRQVEASVDGAISLIEPIMIVLLAVMVGFVAVSIVTPMFDMYQQF</sequence>